<evidence type="ECO:0000313" key="3">
    <source>
        <dbReference type="Proteomes" id="UP001141806"/>
    </source>
</evidence>
<protein>
    <recommendedName>
        <fullName evidence="1">DUF627 domain-containing protein</fullName>
    </recommendedName>
</protein>
<dbReference type="PANTHER" id="PTHR34465">
    <property type="entry name" value="CARBOXYL-TERMINAL HYDROLASE-LIKE PROTEIN, PUTATIVE (DUF627 AND DUF629)-RELATED"/>
    <property type="match status" value="1"/>
</dbReference>
<reference evidence="2" key="1">
    <citation type="journal article" date="2023" name="Plant J.">
        <title>The genome of the king protea, Protea cynaroides.</title>
        <authorList>
            <person name="Chang J."/>
            <person name="Duong T.A."/>
            <person name="Schoeman C."/>
            <person name="Ma X."/>
            <person name="Roodt D."/>
            <person name="Barker N."/>
            <person name="Li Z."/>
            <person name="Van de Peer Y."/>
            <person name="Mizrachi E."/>
        </authorList>
    </citation>
    <scope>NUCLEOTIDE SEQUENCE</scope>
    <source>
        <tissue evidence="2">Young leaves</tissue>
    </source>
</reference>
<dbReference type="AlphaFoldDB" id="A0A9Q0KAV3"/>
<gene>
    <name evidence="2" type="ORF">NE237_018904</name>
</gene>
<organism evidence="2 3">
    <name type="scientific">Protea cynaroides</name>
    <dbReference type="NCBI Taxonomy" id="273540"/>
    <lineage>
        <taxon>Eukaryota</taxon>
        <taxon>Viridiplantae</taxon>
        <taxon>Streptophyta</taxon>
        <taxon>Embryophyta</taxon>
        <taxon>Tracheophyta</taxon>
        <taxon>Spermatophyta</taxon>
        <taxon>Magnoliopsida</taxon>
        <taxon>Proteales</taxon>
        <taxon>Proteaceae</taxon>
        <taxon>Protea</taxon>
    </lineage>
</organism>
<dbReference type="EMBL" id="JAMYWD010000007">
    <property type="protein sequence ID" value="KAJ4967055.1"/>
    <property type="molecule type" value="Genomic_DNA"/>
</dbReference>
<dbReference type="InterPro" id="IPR006866">
    <property type="entry name" value="DUF627_N"/>
</dbReference>
<feature type="domain" description="DUF627" evidence="1">
    <location>
        <begin position="80"/>
        <end position="148"/>
    </location>
</feature>
<evidence type="ECO:0000313" key="2">
    <source>
        <dbReference type="EMBL" id="KAJ4967055.1"/>
    </source>
</evidence>
<keyword evidence="3" id="KW-1185">Reference proteome</keyword>
<name>A0A9Q0KAV3_9MAGN</name>
<accession>A0A9Q0KAV3</accession>
<sequence length="168" mass="17897">MGHKKRNLASCSKLSAAAPAVPSDGASVADGCLGSVEENRSHSVGAFDDSCPEQTMIEASASPESDASSYSAVKPECECALNALRRGNHTKALRLLKESCQRHEGSALIHRIQGTVCVKVASMIEDPNAKQQYLRNAVESARLAVAHSPNSIEFSLLRLVPSARHHHA</sequence>
<dbReference type="Proteomes" id="UP001141806">
    <property type="component" value="Unassembled WGS sequence"/>
</dbReference>
<evidence type="ECO:0000259" key="1">
    <source>
        <dbReference type="Pfam" id="PF04781"/>
    </source>
</evidence>
<dbReference type="OrthoDB" id="2020900at2759"/>
<comment type="caution">
    <text evidence="2">The sequence shown here is derived from an EMBL/GenBank/DDBJ whole genome shotgun (WGS) entry which is preliminary data.</text>
</comment>
<dbReference type="Pfam" id="PF04781">
    <property type="entry name" value="DUF627"/>
    <property type="match status" value="1"/>
</dbReference>
<dbReference type="PANTHER" id="PTHR34465:SF4">
    <property type="entry name" value="CARBOXYL-TERMINAL HYDROLASE-LIKE PROTEIN, PUTATIVE (DUF627 AND DUF629)-RELATED"/>
    <property type="match status" value="1"/>
</dbReference>
<proteinExistence type="predicted"/>